<evidence type="ECO:0000313" key="2">
    <source>
        <dbReference type="Proteomes" id="UP001307705"/>
    </source>
</evidence>
<organism evidence="1 2">
    <name type="scientific">Algoriphagus taiwanensis</name>
    <dbReference type="NCBI Taxonomy" id="1445656"/>
    <lineage>
        <taxon>Bacteria</taxon>
        <taxon>Pseudomonadati</taxon>
        <taxon>Bacteroidota</taxon>
        <taxon>Cytophagia</taxon>
        <taxon>Cytophagales</taxon>
        <taxon>Cyclobacteriaceae</taxon>
        <taxon>Algoriphagus</taxon>
    </lineage>
</organism>
<sequence>MKGSFNYLGAVIFGIFFISCERGETTQESPLADEKQANDLERFHSKVDSVLMVKTAWINHWSESVGMMDGADFELILTDSIDPMEMPEANPIKEGDPLFPYQFLHPKGKGTIDIYQYKVEAQEILDQPFLNPDSEVIWYRADGMKERLLFMGPSGMFEDGFWLNEKEFVVLGYFQEEQGFRPMVWVIDVVNHRFSQLRLNKGTESYLPESYLDKKLKAVDLTSNGI</sequence>
<dbReference type="EMBL" id="BTPE01000003">
    <property type="protein sequence ID" value="GMQ32726.1"/>
    <property type="molecule type" value="Genomic_DNA"/>
</dbReference>
<evidence type="ECO:0008006" key="3">
    <source>
        <dbReference type="Google" id="ProtNLM"/>
    </source>
</evidence>
<keyword evidence="2" id="KW-1185">Reference proteome</keyword>
<accession>A0ABQ6PXR4</accession>
<reference evidence="1 2" key="1">
    <citation type="submission" date="2023-08" db="EMBL/GenBank/DDBJ databases">
        <title>Draft genome sequence of Algoriphagus taiwanensis.</title>
        <authorList>
            <person name="Takatani N."/>
            <person name="Hosokawa M."/>
            <person name="Sawabe T."/>
        </authorList>
    </citation>
    <scope>NUCLEOTIDE SEQUENCE [LARGE SCALE GENOMIC DNA]</scope>
    <source>
        <strain evidence="1 2">JCM 19755</strain>
    </source>
</reference>
<dbReference type="Proteomes" id="UP001307705">
    <property type="component" value="Unassembled WGS sequence"/>
</dbReference>
<evidence type="ECO:0000313" key="1">
    <source>
        <dbReference type="EMBL" id="GMQ32726.1"/>
    </source>
</evidence>
<name>A0ABQ6PXR4_9BACT</name>
<dbReference type="RefSeq" id="WP_338227533.1">
    <property type="nucleotide sequence ID" value="NZ_BTPE01000003.1"/>
</dbReference>
<proteinExistence type="predicted"/>
<comment type="caution">
    <text evidence="1">The sequence shown here is derived from an EMBL/GenBank/DDBJ whole genome shotgun (WGS) entry which is preliminary data.</text>
</comment>
<gene>
    <name evidence="1" type="ORF">Ataiwa_09980</name>
</gene>
<protein>
    <recommendedName>
        <fullName evidence="3">Bifunctional isocitrate dehydrogenase kinase/phosphatase</fullName>
    </recommendedName>
</protein>
<dbReference type="PROSITE" id="PS51257">
    <property type="entry name" value="PROKAR_LIPOPROTEIN"/>
    <property type="match status" value="1"/>
</dbReference>